<keyword evidence="1" id="KW-1133">Transmembrane helix</keyword>
<evidence type="ECO:0000313" key="4">
    <source>
        <dbReference type="Proteomes" id="UP000215509"/>
    </source>
</evidence>
<dbReference type="Proteomes" id="UP000215509">
    <property type="component" value="Unassembled WGS sequence"/>
</dbReference>
<dbReference type="SUPFAM" id="SSF54106">
    <property type="entry name" value="LysM domain"/>
    <property type="match status" value="1"/>
</dbReference>
<reference evidence="3 4" key="1">
    <citation type="submission" date="2017-07" db="EMBL/GenBank/DDBJ databases">
        <title>Genome sequencing and assembly of Paenibacillus rigui.</title>
        <authorList>
            <person name="Mayilraj S."/>
        </authorList>
    </citation>
    <scope>NUCLEOTIDE SEQUENCE [LARGE SCALE GENOMIC DNA]</scope>
    <source>
        <strain evidence="3 4">JCM 16352</strain>
    </source>
</reference>
<evidence type="ECO:0000259" key="2">
    <source>
        <dbReference type="PROSITE" id="PS51782"/>
    </source>
</evidence>
<dbReference type="RefSeq" id="WP_094013165.1">
    <property type="nucleotide sequence ID" value="NZ_NMQW01000002.1"/>
</dbReference>
<sequence length="121" mass="13199">MYMNEQLLSRTPVSKSNPQSGKLYINLGHRMAKRLVALLAVLIIVGLFSLCVSIVAGEQDAFAAATASPQSVEVVSGDTLWTIAETHAAKGQDIREYINRIKSLNHLKSSMLHEGQLLILP</sequence>
<keyword evidence="1" id="KW-0472">Membrane</keyword>
<organism evidence="3 4">
    <name type="scientific">Paenibacillus rigui</name>
    <dbReference type="NCBI Taxonomy" id="554312"/>
    <lineage>
        <taxon>Bacteria</taxon>
        <taxon>Bacillati</taxon>
        <taxon>Bacillota</taxon>
        <taxon>Bacilli</taxon>
        <taxon>Bacillales</taxon>
        <taxon>Paenibacillaceae</taxon>
        <taxon>Paenibacillus</taxon>
    </lineage>
</organism>
<dbReference type="AlphaFoldDB" id="A0A229UXR9"/>
<dbReference type="InterPro" id="IPR036779">
    <property type="entry name" value="LysM_dom_sf"/>
</dbReference>
<gene>
    <name evidence="3" type="ORF">CF651_02070</name>
</gene>
<evidence type="ECO:0000313" key="3">
    <source>
        <dbReference type="EMBL" id="OXM87915.1"/>
    </source>
</evidence>
<proteinExistence type="predicted"/>
<evidence type="ECO:0000256" key="1">
    <source>
        <dbReference type="SAM" id="Phobius"/>
    </source>
</evidence>
<dbReference type="PROSITE" id="PS51782">
    <property type="entry name" value="LYSM"/>
    <property type="match status" value="1"/>
</dbReference>
<keyword evidence="4" id="KW-1185">Reference proteome</keyword>
<keyword evidence="1" id="KW-0812">Transmembrane</keyword>
<protein>
    <recommendedName>
        <fullName evidence="2">LysM domain-containing protein</fullName>
    </recommendedName>
</protein>
<dbReference type="SMART" id="SM00257">
    <property type="entry name" value="LysM"/>
    <property type="match status" value="1"/>
</dbReference>
<dbReference type="EMBL" id="NMQW01000002">
    <property type="protein sequence ID" value="OXM87915.1"/>
    <property type="molecule type" value="Genomic_DNA"/>
</dbReference>
<dbReference type="CDD" id="cd00118">
    <property type="entry name" value="LysM"/>
    <property type="match status" value="1"/>
</dbReference>
<dbReference type="InterPro" id="IPR018392">
    <property type="entry name" value="LysM"/>
</dbReference>
<dbReference type="Pfam" id="PF01476">
    <property type="entry name" value="LysM"/>
    <property type="match status" value="1"/>
</dbReference>
<feature type="domain" description="LysM" evidence="2">
    <location>
        <begin position="70"/>
        <end position="120"/>
    </location>
</feature>
<accession>A0A229UXR9</accession>
<feature type="transmembrane region" description="Helical" evidence="1">
    <location>
        <begin position="35"/>
        <end position="56"/>
    </location>
</feature>
<comment type="caution">
    <text evidence="3">The sequence shown here is derived from an EMBL/GenBank/DDBJ whole genome shotgun (WGS) entry which is preliminary data.</text>
</comment>
<dbReference type="OrthoDB" id="9801998at2"/>
<dbReference type="Gene3D" id="3.10.350.10">
    <property type="entry name" value="LysM domain"/>
    <property type="match status" value="1"/>
</dbReference>
<name>A0A229UXR9_9BACL</name>